<evidence type="ECO:0000259" key="6">
    <source>
        <dbReference type="PROSITE" id="PS50977"/>
    </source>
</evidence>
<evidence type="ECO:0000256" key="2">
    <source>
        <dbReference type="ARBA" id="ARBA00023125"/>
    </source>
</evidence>
<dbReference type="SUPFAM" id="SSF46689">
    <property type="entry name" value="Homeodomain-like"/>
    <property type="match status" value="1"/>
</dbReference>
<reference evidence="7 8" key="1">
    <citation type="journal article" date="2019" name="Int. J. Syst. Evol. Microbiol.">
        <title>The Global Catalogue of Microorganisms (GCM) 10K type strain sequencing project: providing services to taxonomists for standard genome sequencing and annotation.</title>
        <authorList>
            <consortium name="The Broad Institute Genomics Platform"/>
            <consortium name="The Broad Institute Genome Sequencing Center for Infectious Disease"/>
            <person name="Wu L."/>
            <person name="Ma J."/>
        </authorList>
    </citation>
    <scope>NUCLEOTIDE SEQUENCE [LARGE SCALE GENOMIC DNA]</scope>
    <source>
        <strain evidence="7 8">JCM 15478</strain>
    </source>
</reference>
<keyword evidence="1" id="KW-0805">Transcription regulation</keyword>
<feature type="DNA-binding region" description="H-T-H motif" evidence="4">
    <location>
        <begin position="55"/>
        <end position="74"/>
    </location>
</feature>
<feature type="region of interest" description="Disordered" evidence="5">
    <location>
        <begin position="99"/>
        <end position="134"/>
    </location>
</feature>
<proteinExistence type="predicted"/>
<dbReference type="Pfam" id="PF02909">
    <property type="entry name" value="TetR_C_1"/>
    <property type="match status" value="1"/>
</dbReference>
<dbReference type="Proteomes" id="UP001500016">
    <property type="component" value="Unassembled WGS sequence"/>
</dbReference>
<keyword evidence="2 4" id="KW-0238">DNA-binding</keyword>
<evidence type="ECO:0000313" key="8">
    <source>
        <dbReference type="Proteomes" id="UP001500016"/>
    </source>
</evidence>
<evidence type="ECO:0000313" key="7">
    <source>
        <dbReference type="EMBL" id="GAA2084966.1"/>
    </source>
</evidence>
<dbReference type="InterPro" id="IPR036271">
    <property type="entry name" value="Tet_transcr_reg_TetR-rel_C_sf"/>
</dbReference>
<keyword evidence="3" id="KW-0804">Transcription</keyword>
<evidence type="ECO:0000256" key="4">
    <source>
        <dbReference type="PROSITE-ProRule" id="PRU00335"/>
    </source>
</evidence>
<dbReference type="InterPro" id="IPR001647">
    <property type="entry name" value="HTH_TetR"/>
</dbReference>
<evidence type="ECO:0000256" key="1">
    <source>
        <dbReference type="ARBA" id="ARBA00023015"/>
    </source>
</evidence>
<accession>A0ABN2W8Y0</accession>
<dbReference type="InterPro" id="IPR009057">
    <property type="entry name" value="Homeodomain-like_sf"/>
</dbReference>
<evidence type="ECO:0000256" key="5">
    <source>
        <dbReference type="SAM" id="MobiDB-lite"/>
    </source>
</evidence>
<feature type="domain" description="HTH tetR-type" evidence="6">
    <location>
        <begin position="32"/>
        <end position="92"/>
    </location>
</feature>
<dbReference type="Gene3D" id="1.10.357.10">
    <property type="entry name" value="Tetracycline Repressor, domain 2"/>
    <property type="match status" value="2"/>
</dbReference>
<keyword evidence="8" id="KW-1185">Reference proteome</keyword>
<comment type="caution">
    <text evidence="7">The sequence shown here is derived from an EMBL/GenBank/DDBJ whole genome shotgun (WGS) entry which is preliminary data.</text>
</comment>
<sequence length="282" mass="29442">MSPKRPRSGTDAALPGAVWLREPRRASRTGPALSRERIVEAAVAALDGGGVAALSMRKLADALNVHATSLYWHVPHRDDLLDLALDAVFGEVTLPPAGEAHTEKAHAGESHAGDPHPGKAHAGESHGGKAPAGEAHATWRADVALFMRELRAALLRHPWAAGLAVTRPLMGPNALARAEFVHAALVRAGFDGTALASAAALVTQQVTGSVATQTAWPDGAEDGRARGAFAERLREAADRYPTLAAHATPARSDWDTHFEAGLALLLDGFAAHAARTQPPPGV</sequence>
<dbReference type="SUPFAM" id="SSF48498">
    <property type="entry name" value="Tetracyclin repressor-like, C-terminal domain"/>
    <property type="match status" value="1"/>
</dbReference>
<name>A0ABN2W8Y0_9ACTN</name>
<organism evidence="7 8">
    <name type="scientific">Streptomyces albiaxialis</name>
    <dbReference type="NCBI Taxonomy" id="329523"/>
    <lineage>
        <taxon>Bacteria</taxon>
        <taxon>Bacillati</taxon>
        <taxon>Actinomycetota</taxon>
        <taxon>Actinomycetes</taxon>
        <taxon>Kitasatosporales</taxon>
        <taxon>Streptomycetaceae</taxon>
        <taxon>Streptomyces</taxon>
    </lineage>
</organism>
<dbReference type="PROSITE" id="PS50977">
    <property type="entry name" value="HTH_TETR_2"/>
    <property type="match status" value="1"/>
</dbReference>
<protein>
    <submittedName>
        <fullName evidence="7">TetR family transcriptional regulator ActII</fullName>
    </submittedName>
</protein>
<dbReference type="EMBL" id="BAAAPE010000012">
    <property type="protein sequence ID" value="GAA2084966.1"/>
    <property type="molecule type" value="Genomic_DNA"/>
</dbReference>
<gene>
    <name evidence="7" type="primary">actII</name>
    <name evidence="7" type="ORF">GCM10009801_46430</name>
</gene>
<feature type="compositionally biased region" description="Basic and acidic residues" evidence="5">
    <location>
        <begin position="100"/>
        <end position="127"/>
    </location>
</feature>
<evidence type="ECO:0000256" key="3">
    <source>
        <dbReference type="ARBA" id="ARBA00023163"/>
    </source>
</evidence>
<dbReference type="RefSeq" id="WP_344531197.1">
    <property type="nucleotide sequence ID" value="NZ_BAAAPE010000012.1"/>
</dbReference>
<dbReference type="Pfam" id="PF00440">
    <property type="entry name" value="TetR_N"/>
    <property type="match status" value="1"/>
</dbReference>
<dbReference type="InterPro" id="IPR004111">
    <property type="entry name" value="Repressor_TetR_C"/>
</dbReference>